<dbReference type="RefSeq" id="WP_091391566.1">
    <property type="nucleotide sequence ID" value="NZ_BKAI01000001.1"/>
</dbReference>
<gene>
    <name evidence="3" type="ORF">SAMN04487935_0350</name>
</gene>
<feature type="signal peptide" evidence="2">
    <location>
        <begin position="1"/>
        <end position="20"/>
    </location>
</feature>
<dbReference type="Proteomes" id="UP000199580">
    <property type="component" value="Unassembled WGS sequence"/>
</dbReference>
<keyword evidence="4" id="KW-1185">Reference proteome</keyword>
<protein>
    <submittedName>
        <fullName evidence="3">DNA topoisomerase-1</fullName>
    </submittedName>
</protein>
<accession>A0A1G8RZL0</accession>
<feature type="compositionally biased region" description="Basic and acidic residues" evidence="1">
    <location>
        <begin position="55"/>
        <end position="71"/>
    </location>
</feature>
<feature type="region of interest" description="Disordered" evidence="1">
    <location>
        <begin position="29"/>
        <end position="71"/>
    </location>
</feature>
<organism evidence="3 4">
    <name type="scientific">Flavobacterium noncentrifugens</name>
    <dbReference type="NCBI Taxonomy" id="1128970"/>
    <lineage>
        <taxon>Bacteria</taxon>
        <taxon>Pseudomonadati</taxon>
        <taxon>Bacteroidota</taxon>
        <taxon>Flavobacteriia</taxon>
        <taxon>Flavobacteriales</taxon>
        <taxon>Flavobacteriaceae</taxon>
        <taxon>Flavobacterium</taxon>
    </lineage>
</organism>
<keyword evidence="2" id="KW-0732">Signal</keyword>
<feature type="compositionally biased region" description="Basic and acidic residues" evidence="1">
    <location>
        <begin position="36"/>
        <end position="47"/>
    </location>
</feature>
<evidence type="ECO:0000256" key="2">
    <source>
        <dbReference type="SAM" id="SignalP"/>
    </source>
</evidence>
<evidence type="ECO:0000313" key="4">
    <source>
        <dbReference type="Proteomes" id="UP000199580"/>
    </source>
</evidence>
<dbReference type="STRING" id="1128970.SAMN04487935_0350"/>
<evidence type="ECO:0000256" key="1">
    <source>
        <dbReference type="SAM" id="MobiDB-lite"/>
    </source>
</evidence>
<name>A0A1G8RZL0_9FLAO</name>
<keyword evidence="3" id="KW-0413">Isomerase</keyword>
<proteinExistence type="predicted"/>
<dbReference type="AlphaFoldDB" id="A0A1G8RZL0"/>
<evidence type="ECO:0000313" key="3">
    <source>
        <dbReference type="EMBL" id="SDJ22408.1"/>
    </source>
</evidence>
<feature type="chain" id="PRO_5011787282" evidence="2">
    <location>
        <begin position="21"/>
        <end position="71"/>
    </location>
</feature>
<reference evidence="3 4" key="1">
    <citation type="submission" date="2016-10" db="EMBL/GenBank/DDBJ databases">
        <authorList>
            <person name="de Groot N.N."/>
        </authorList>
    </citation>
    <scope>NUCLEOTIDE SEQUENCE [LARGE SCALE GENOMIC DNA]</scope>
    <source>
        <strain evidence="3 4">CGMCC 1.10076</strain>
    </source>
</reference>
<dbReference type="EMBL" id="FNEZ01000001">
    <property type="protein sequence ID" value="SDJ22408.1"/>
    <property type="molecule type" value="Genomic_DNA"/>
</dbReference>
<sequence>MKKLMMLVAVLGLATTMTYAQEAPAKTVKSNKKHKTEVVKTETKTETKAAPAKTETAKKTTTKVETKTKTK</sequence>
<dbReference type="GO" id="GO:0016853">
    <property type="term" value="F:isomerase activity"/>
    <property type="evidence" value="ECO:0007669"/>
    <property type="project" value="UniProtKB-KW"/>
</dbReference>